<sequence length="171" mass="19993">MGYITEAKPMQIYTSLHIDLFKSSVIVFISELLNSVLKESPGSNQKLFQYLEYSLIWFDKSNKVSNFHLKVLIDLTRFIGFYPNIKEESHAFFDLNSGTTLEVKPSKDYIQNPELKKFKELLGTTFEDLNTMKLNNVLRAKMLSIMIDYYSLHLQMFNSPKSIHVFNEVFK</sequence>
<evidence type="ECO:0008006" key="2">
    <source>
        <dbReference type="Google" id="ProtNLM"/>
    </source>
</evidence>
<dbReference type="GO" id="GO:0006281">
    <property type="term" value="P:DNA repair"/>
    <property type="evidence" value="ECO:0007669"/>
    <property type="project" value="InterPro"/>
</dbReference>
<organism evidence="1">
    <name type="scientific">marine metagenome</name>
    <dbReference type="NCBI Taxonomy" id="408172"/>
    <lineage>
        <taxon>unclassified sequences</taxon>
        <taxon>metagenomes</taxon>
        <taxon>ecological metagenomes</taxon>
    </lineage>
</organism>
<gene>
    <name evidence="1" type="ORF">METZ01_LOCUS211164</name>
</gene>
<accession>A0A382F5S5</accession>
<proteinExistence type="predicted"/>
<dbReference type="GO" id="GO:0006310">
    <property type="term" value="P:DNA recombination"/>
    <property type="evidence" value="ECO:0007669"/>
    <property type="project" value="InterPro"/>
</dbReference>
<name>A0A382F5S5_9ZZZZ</name>
<protein>
    <recommendedName>
        <fullName evidence="2">DNA repair protein RecO</fullName>
    </recommendedName>
</protein>
<dbReference type="Pfam" id="PF02565">
    <property type="entry name" value="RecO_C"/>
    <property type="match status" value="1"/>
</dbReference>
<reference evidence="1" key="1">
    <citation type="submission" date="2018-05" db="EMBL/GenBank/DDBJ databases">
        <authorList>
            <person name="Lanie J.A."/>
            <person name="Ng W.-L."/>
            <person name="Kazmierczak K.M."/>
            <person name="Andrzejewski T.M."/>
            <person name="Davidsen T.M."/>
            <person name="Wayne K.J."/>
            <person name="Tettelin H."/>
            <person name="Glass J.I."/>
            <person name="Rusch D."/>
            <person name="Podicherti R."/>
            <person name="Tsui H.-C.T."/>
            <person name="Winkler M.E."/>
        </authorList>
    </citation>
    <scope>NUCLEOTIDE SEQUENCE</scope>
</reference>
<dbReference type="InterPro" id="IPR003717">
    <property type="entry name" value="RecO"/>
</dbReference>
<dbReference type="AlphaFoldDB" id="A0A382F5S5"/>
<evidence type="ECO:0000313" key="1">
    <source>
        <dbReference type="EMBL" id="SVB58310.1"/>
    </source>
</evidence>
<dbReference type="EMBL" id="UINC01048141">
    <property type="protein sequence ID" value="SVB58310.1"/>
    <property type="molecule type" value="Genomic_DNA"/>
</dbReference>